<keyword evidence="6" id="KW-1185">Reference proteome</keyword>
<gene>
    <name evidence="5" type="ORF">MU848_14010</name>
</gene>
<dbReference type="InterPro" id="IPR019887">
    <property type="entry name" value="Tscrpt_reg_AsnC/Lrp_C"/>
</dbReference>
<keyword evidence="3" id="KW-0804">Transcription</keyword>
<dbReference type="InterPro" id="IPR000485">
    <property type="entry name" value="AsnC-type_HTH_dom"/>
</dbReference>
<evidence type="ECO:0000256" key="3">
    <source>
        <dbReference type="ARBA" id="ARBA00023163"/>
    </source>
</evidence>
<reference evidence="5 6" key="1">
    <citation type="submission" date="2022-04" db="EMBL/GenBank/DDBJ databases">
        <authorList>
            <person name="Huq M.A."/>
        </authorList>
    </citation>
    <scope>NUCLEOTIDE SEQUENCE [LARGE SCALE GENOMIC DNA]</scope>
    <source>
        <strain evidence="5 6">MAH-33</strain>
    </source>
</reference>
<dbReference type="Gene3D" id="1.10.10.10">
    <property type="entry name" value="Winged helix-like DNA-binding domain superfamily/Winged helix DNA-binding domain"/>
    <property type="match status" value="1"/>
</dbReference>
<dbReference type="PROSITE" id="PS50956">
    <property type="entry name" value="HTH_ASNC_2"/>
    <property type="match status" value="1"/>
</dbReference>
<evidence type="ECO:0000313" key="5">
    <source>
        <dbReference type="EMBL" id="MCK0532699.1"/>
    </source>
</evidence>
<dbReference type="InterPro" id="IPR036390">
    <property type="entry name" value="WH_DNA-bd_sf"/>
</dbReference>
<dbReference type="Gene3D" id="3.30.70.920">
    <property type="match status" value="1"/>
</dbReference>
<feature type="domain" description="HTH asnC-type" evidence="4">
    <location>
        <begin position="6"/>
        <end position="71"/>
    </location>
</feature>
<organism evidence="5 6">
    <name type="scientific">Sphingobium agri</name>
    <dbReference type="NCBI Taxonomy" id="2933566"/>
    <lineage>
        <taxon>Bacteria</taxon>
        <taxon>Pseudomonadati</taxon>
        <taxon>Pseudomonadota</taxon>
        <taxon>Alphaproteobacteria</taxon>
        <taxon>Sphingomonadales</taxon>
        <taxon>Sphingomonadaceae</taxon>
        <taxon>Sphingobium</taxon>
    </lineage>
</organism>
<dbReference type="SUPFAM" id="SSF54909">
    <property type="entry name" value="Dimeric alpha+beta barrel"/>
    <property type="match status" value="1"/>
</dbReference>
<dbReference type="EMBL" id="JALKHS010000011">
    <property type="protein sequence ID" value="MCK0532699.1"/>
    <property type="molecule type" value="Genomic_DNA"/>
</dbReference>
<comment type="caution">
    <text evidence="5">The sequence shown here is derived from an EMBL/GenBank/DDBJ whole genome shotgun (WGS) entry which is preliminary data.</text>
</comment>
<keyword evidence="1" id="KW-0805">Transcription regulation</keyword>
<dbReference type="SMART" id="SM00344">
    <property type="entry name" value="HTH_ASNC"/>
    <property type="match status" value="1"/>
</dbReference>
<name>A0ABT0DZZ6_9SPHN</name>
<dbReference type="RefSeq" id="WP_247233517.1">
    <property type="nucleotide sequence ID" value="NZ_JALKHS010000011.1"/>
</dbReference>
<protein>
    <submittedName>
        <fullName evidence="5">Lrp/AsnC family transcriptional regulator</fullName>
    </submittedName>
</protein>
<evidence type="ECO:0000256" key="1">
    <source>
        <dbReference type="ARBA" id="ARBA00023015"/>
    </source>
</evidence>
<dbReference type="InterPro" id="IPR036388">
    <property type="entry name" value="WH-like_DNA-bd_sf"/>
</dbReference>
<dbReference type="PANTHER" id="PTHR30154">
    <property type="entry name" value="LEUCINE-RESPONSIVE REGULATORY PROTEIN"/>
    <property type="match status" value="1"/>
</dbReference>
<proteinExistence type="predicted"/>
<dbReference type="Pfam" id="PF13404">
    <property type="entry name" value="HTH_AsnC-type"/>
    <property type="match status" value="1"/>
</dbReference>
<dbReference type="InterPro" id="IPR019888">
    <property type="entry name" value="Tscrpt_reg_AsnC-like"/>
</dbReference>
<evidence type="ECO:0000256" key="2">
    <source>
        <dbReference type="ARBA" id="ARBA00023125"/>
    </source>
</evidence>
<dbReference type="Proteomes" id="UP001203512">
    <property type="component" value="Unassembled WGS sequence"/>
</dbReference>
<dbReference type="SUPFAM" id="SSF46785">
    <property type="entry name" value="Winged helix' DNA-binding domain"/>
    <property type="match status" value="1"/>
</dbReference>
<accession>A0ABT0DZZ6</accession>
<dbReference type="PANTHER" id="PTHR30154:SF34">
    <property type="entry name" value="TRANSCRIPTIONAL REGULATOR AZLB"/>
    <property type="match status" value="1"/>
</dbReference>
<dbReference type="PRINTS" id="PR00033">
    <property type="entry name" value="HTHASNC"/>
</dbReference>
<evidence type="ECO:0000259" key="4">
    <source>
        <dbReference type="PROSITE" id="PS50956"/>
    </source>
</evidence>
<sequence>MRRPDLDELDHQLIAILAQDARVSNRKIAADLGVNEGTVRGRIKRLQQEKLIAFTALTGLKLEKATNVAFIAVQADVSHVRQIARDIAHIPLVKAVMITLGPCNIMATCLYDDLDNLHRMASGQILAMEGVNHVETSLAVRTVKFSNRVVRITDAQTVSSL</sequence>
<dbReference type="InterPro" id="IPR011008">
    <property type="entry name" value="Dimeric_a/b-barrel"/>
</dbReference>
<keyword evidence="2" id="KW-0238">DNA-binding</keyword>
<dbReference type="Pfam" id="PF01037">
    <property type="entry name" value="AsnC_trans_reg"/>
    <property type="match status" value="1"/>
</dbReference>
<evidence type="ECO:0000313" key="6">
    <source>
        <dbReference type="Proteomes" id="UP001203512"/>
    </source>
</evidence>